<reference evidence="2 3" key="1">
    <citation type="submission" date="2014-10" db="EMBL/GenBank/DDBJ databases">
        <title>Draft genome sequence of Actinoplanes utahensis NRRL 12052.</title>
        <authorList>
            <person name="Velasco-Bucheli B."/>
            <person name="del Cerro C."/>
            <person name="Hormigo D."/>
            <person name="Garcia J.L."/>
            <person name="Acebal C."/>
            <person name="Arroyo M."/>
            <person name="de la Mata I."/>
        </authorList>
    </citation>
    <scope>NUCLEOTIDE SEQUENCE [LARGE SCALE GENOMIC DNA]</scope>
    <source>
        <strain evidence="2 3">NRRL 12052</strain>
    </source>
</reference>
<dbReference type="EMBL" id="JRTT01000047">
    <property type="protein sequence ID" value="KHD74320.1"/>
    <property type="molecule type" value="Genomic_DNA"/>
</dbReference>
<gene>
    <name evidence="2" type="ORF">MB27_29440</name>
</gene>
<sequence>MKTLGVVMIAGFALAACGTVDAVQETVETVSVSAKLAQGVPTPKTPAFHYTVKGGVQPFSGVVDGPNQATTAAFADKDPDGFTMSMTFLVVGSDSWTKISFSGAPAGADLPKLPKQWMKLDKSKLPADLAGDLEFSGKSDPGYVSNLLVAAADLKETGPNAYAGTTDLTRSTEAEIVDAATLTALGEKAKTVPLEVSVDSEGRIAKAVVRIPAAGKAKAATYEVVYDRYGSAAPLTAPAGGVAAPAAVYQMFNS</sequence>
<proteinExistence type="predicted"/>
<dbReference type="AlphaFoldDB" id="A0A0A6UE77"/>
<evidence type="ECO:0008006" key="4">
    <source>
        <dbReference type="Google" id="ProtNLM"/>
    </source>
</evidence>
<feature type="chain" id="PRO_5039594625" description="Lipoprotein" evidence="1">
    <location>
        <begin position="16"/>
        <end position="254"/>
    </location>
</feature>
<evidence type="ECO:0000313" key="2">
    <source>
        <dbReference type="EMBL" id="KHD74320.1"/>
    </source>
</evidence>
<evidence type="ECO:0000313" key="3">
    <source>
        <dbReference type="Proteomes" id="UP000054537"/>
    </source>
</evidence>
<evidence type="ECO:0000256" key="1">
    <source>
        <dbReference type="SAM" id="SignalP"/>
    </source>
</evidence>
<keyword evidence="3" id="KW-1185">Reference proteome</keyword>
<dbReference type="PROSITE" id="PS51257">
    <property type="entry name" value="PROKAR_LIPOPROTEIN"/>
    <property type="match status" value="1"/>
</dbReference>
<dbReference type="Proteomes" id="UP000054537">
    <property type="component" value="Unassembled WGS sequence"/>
</dbReference>
<keyword evidence="1" id="KW-0732">Signal</keyword>
<protein>
    <recommendedName>
        <fullName evidence="4">Lipoprotein</fullName>
    </recommendedName>
</protein>
<feature type="signal peptide" evidence="1">
    <location>
        <begin position="1"/>
        <end position="15"/>
    </location>
</feature>
<accession>A0A0A6UE77</accession>
<dbReference type="Gene3D" id="2.50.20.20">
    <property type="match status" value="1"/>
</dbReference>
<name>A0A0A6UE77_ACTUT</name>
<organism evidence="2 3">
    <name type="scientific">Actinoplanes utahensis</name>
    <dbReference type="NCBI Taxonomy" id="1869"/>
    <lineage>
        <taxon>Bacteria</taxon>
        <taxon>Bacillati</taxon>
        <taxon>Actinomycetota</taxon>
        <taxon>Actinomycetes</taxon>
        <taxon>Micromonosporales</taxon>
        <taxon>Micromonosporaceae</taxon>
        <taxon>Actinoplanes</taxon>
    </lineage>
</organism>
<comment type="caution">
    <text evidence="2">The sequence shown here is derived from an EMBL/GenBank/DDBJ whole genome shotgun (WGS) entry which is preliminary data.</text>
</comment>
<dbReference type="eggNOG" id="ENOG5031K7Z">
    <property type="taxonomic scope" value="Bacteria"/>
</dbReference>